<dbReference type="Proteomes" id="UP000226079">
    <property type="component" value="Unassembled WGS sequence"/>
</dbReference>
<dbReference type="EMBL" id="PDJC01000001">
    <property type="protein sequence ID" value="PFG18358.1"/>
    <property type="molecule type" value="Genomic_DNA"/>
</dbReference>
<feature type="domain" description="Glycosyltransferase 2-like" evidence="1">
    <location>
        <begin position="221"/>
        <end position="354"/>
    </location>
</feature>
<comment type="caution">
    <text evidence="3">The sequence shown here is derived from an EMBL/GenBank/DDBJ whole genome shotgun (WGS) entry which is preliminary data.</text>
</comment>
<dbReference type="GO" id="GO:0016757">
    <property type="term" value="F:glycosyltransferase activity"/>
    <property type="evidence" value="ECO:0007669"/>
    <property type="project" value="UniProtKB-KW"/>
</dbReference>
<gene>
    <name evidence="3" type="ORF">ATK74_2943</name>
</gene>
<dbReference type="Pfam" id="PF13524">
    <property type="entry name" value="Glyco_trans_1_2"/>
    <property type="match status" value="1"/>
</dbReference>
<dbReference type="InterPro" id="IPR029044">
    <property type="entry name" value="Nucleotide-diphossugar_trans"/>
</dbReference>
<protein>
    <submittedName>
        <fullName evidence="3">GT2 family glycosyltransferase</fullName>
    </submittedName>
</protein>
<keyword evidence="4" id="KW-1185">Reference proteome</keyword>
<evidence type="ECO:0000313" key="3">
    <source>
        <dbReference type="EMBL" id="PFG18358.1"/>
    </source>
</evidence>
<dbReference type="AlphaFoldDB" id="A0A2A9CVC8"/>
<organism evidence="3 4">
    <name type="scientific">Propionicimonas paludicola</name>
    <dbReference type="NCBI Taxonomy" id="185243"/>
    <lineage>
        <taxon>Bacteria</taxon>
        <taxon>Bacillati</taxon>
        <taxon>Actinomycetota</taxon>
        <taxon>Actinomycetes</taxon>
        <taxon>Propionibacteriales</taxon>
        <taxon>Nocardioidaceae</taxon>
        <taxon>Propionicimonas</taxon>
    </lineage>
</organism>
<keyword evidence="3" id="KW-0808">Transferase</keyword>
<dbReference type="Gene3D" id="3.90.550.10">
    <property type="entry name" value="Spore Coat Polysaccharide Biosynthesis Protein SpsA, Chain A"/>
    <property type="match status" value="2"/>
</dbReference>
<proteinExistence type="predicted"/>
<feature type="domain" description="Glycosyltransferase 2-like" evidence="1">
    <location>
        <begin position="457"/>
        <end position="569"/>
    </location>
</feature>
<dbReference type="SUPFAM" id="SSF53448">
    <property type="entry name" value="Nucleotide-diphospho-sugar transferases"/>
    <property type="match status" value="2"/>
</dbReference>
<sequence length="1046" mass="114916">MRGLAPRARLAALSSVGRSAEGNQLLIELLISSGLFDLDFYRAQQPDAPADLRGAANHFLTKGILDLATFHPAILPGYLEPRILGAWLRGDLAEVFRLLTVPGLWHPWSPGFFPPAHVPEASMEGGKAGKRALILADVLQLLAGLGPDSRLRPDPTLGFLTETAWPELRDRAIRTATAHRRQLEHNQPRSAKKWNADRERRWIAATEQLELPASSGEPLVSIIMPAWNRESVIATAVDSIQAQTMHSWELLIIDDGSSDSTATVAEALAAADPRIRLLRGAHAGVCAARNLGLAEARGRYIAFLDTDNTWRPRFLELSVKAMAAQGLEFAYCGSRLTDSETGVRYRGTQVSHETLLMFNHIDLNVTVVGTELLRSVGGFDPSLRRWVDHDLAIRLSAITEPHYLPFIGCDYDDSDDGLPRITTVEGDHWEFVVLGKAWCDWAQAERELPNRVSGRVSIVMPVFNDARMTLNSVDSILANSGDHDIEVVVVDNGSRPDISLALAVALDAVPRVRVERLPRNLNFAIGSNVGAIRSTGELILFLNNDTLVRPGWLDGLLRRIADPDVLGVQPLLLYPDLTIQSAGTLFPGSSEIPAAFLSGFPKDDGRTVGEHRFSAVTAAALLMRAGDVVALRGFDSSFINGMEDIDLCLRAGEGNDRYFAVEPSSEVIHLESRTPGRGARIAENRSLFVQRWRGRLPHDEALYQDHGFEIVHVGVDQFVNPAPRLVLRRFEQSYQHPELGDVPVLRWGIRNPATADSRGDQWGDTHFVAHLAKGLRQNGQQAVETRFCSPVPDSLAYDDVSVVIRGLRRVDPMPGKINVLWVISHPELVTVDELAGFDLVFAASVPWAAKMSTLSGRPVLPLLQATDPERFHPAASQQPHRDAVLFVGQARSGGVPRQIVMDAVAAGVPLEVWGPNWTDLVDPVHLKGDYLNYTELPVRYRQASRVLNDHWSDMAAEGFISNRVFDVVAAGGRVITDEVAGMVDIFGGAVQSYRSVEELKLLCSAAGDARYPDDSELVQIAARVGREHSFTTRAKAMLEEVLKLAR</sequence>
<dbReference type="PANTHER" id="PTHR43179:SF7">
    <property type="entry name" value="RHAMNOSYLTRANSFERASE WBBL"/>
    <property type="match status" value="1"/>
</dbReference>
<name>A0A2A9CVC8_9ACTN</name>
<dbReference type="InterPro" id="IPR055259">
    <property type="entry name" value="YkvP/CgeB_Glyco_trans-like"/>
</dbReference>
<evidence type="ECO:0000313" key="4">
    <source>
        <dbReference type="Proteomes" id="UP000226079"/>
    </source>
</evidence>
<dbReference type="Pfam" id="PF00535">
    <property type="entry name" value="Glycos_transf_2"/>
    <property type="match status" value="2"/>
</dbReference>
<feature type="domain" description="Spore protein YkvP/CgeB glycosyl transferase-like" evidence="2">
    <location>
        <begin position="902"/>
        <end position="1038"/>
    </location>
</feature>
<dbReference type="PANTHER" id="PTHR43179">
    <property type="entry name" value="RHAMNOSYLTRANSFERASE WBBL"/>
    <property type="match status" value="1"/>
</dbReference>
<evidence type="ECO:0000259" key="1">
    <source>
        <dbReference type="Pfam" id="PF00535"/>
    </source>
</evidence>
<dbReference type="InterPro" id="IPR001173">
    <property type="entry name" value="Glyco_trans_2-like"/>
</dbReference>
<accession>A0A2A9CVC8</accession>
<reference evidence="3 4" key="1">
    <citation type="submission" date="2017-10" db="EMBL/GenBank/DDBJ databases">
        <title>Sequencing the genomes of 1000 actinobacteria strains.</title>
        <authorList>
            <person name="Klenk H.-P."/>
        </authorList>
    </citation>
    <scope>NUCLEOTIDE SEQUENCE [LARGE SCALE GENOMIC DNA]</scope>
    <source>
        <strain evidence="3 4">DSM 15597</strain>
    </source>
</reference>
<evidence type="ECO:0000259" key="2">
    <source>
        <dbReference type="Pfam" id="PF13524"/>
    </source>
</evidence>